<dbReference type="SUPFAM" id="SSF55326">
    <property type="entry name" value="PurM N-terminal domain-like"/>
    <property type="match status" value="1"/>
</dbReference>
<dbReference type="Pfam" id="PF00586">
    <property type="entry name" value="AIRS"/>
    <property type="match status" value="1"/>
</dbReference>
<dbReference type="GO" id="GO:0051604">
    <property type="term" value="P:protein maturation"/>
    <property type="evidence" value="ECO:0007669"/>
    <property type="project" value="TreeGrafter"/>
</dbReference>
<dbReference type="PIRSF" id="PIRSF005644">
    <property type="entry name" value="Hdrgns_mtr_HypE"/>
    <property type="match status" value="1"/>
</dbReference>
<organism evidence="4">
    <name type="scientific">candidate division WOR-3 bacterium</name>
    <dbReference type="NCBI Taxonomy" id="2052148"/>
    <lineage>
        <taxon>Bacteria</taxon>
        <taxon>Bacteria division WOR-3</taxon>
    </lineage>
</organism>
<dbReference type="Proteomes" id="UP000886381">
    <property type="component" value="Unassembled WGS sequence"/>
</dbReference>
<dbReference type="SUPFAM" id="SSF56042">
    <property type="entry name" value="PurM C-terminal domain-like"/>
    <property type="match status" value="1"/>
</dbReference>
<accession>A0A7V0Q6F4</accession>
<dbReference type="AlphaFoldDB" id="A0A7V0Q6F4"/>
<dbReference type="InterPro" id="IPR016188">
    <property type="entry name" value="PurM-like_N"/>
</dbReference>
<comment type="caution">
    <text evidence="4">The sequence shown here is derived from an EMBL/GenBank/DDBJ whole genome shotgun (WGS) entry which is preliminary data.</text>
</comment>
<sequence>MRNSPQNSKITMAHGSGGKLMHDLIKKLFLQKFDNPILSSLSDSAIINLNGNPIAFTTDSYVVNPIFFPGGDIGKLAVCGTINDLAVVGANPLYLSCSVVIEEGFEYELLEKIIDSMKVTAEKAGVEIVTGDTKVVERGKGDKIFINTSGIGIIEKEDLSVENIKVGDRIILNGSIGEHGIAILSERAELGLDVNIESDCAPLNDLIQSVIKISNKVKFMRDPTRGGLATVLNEIVENRNFGIILEEEKILVKEEVKAVCEILGFDPLYIANEGKVVIIAGAEDAEKIVEVMRRHPLGKDTHIIGEIVDEPKGLVCMKTRSGGTRIVDMLVGEQLPRIC</sequence>
<name>A0A7V0Q6F4_UNCW3</name>
<evidence type="ECO:0000256" key="1">
    <source>
        <dbReference type="ARBA" id="ARBA00006243"/>
    </source>
</evidence>
<dbReference type="PANTHER" id="PTHR30303:SF0">
    <property type="entry name" value="CARBAMOYL DEHYDRATASE HYPE"/>
    <property type="match status" value="1"/>
</dbReference>
<dbReference type="PANTHER" id="PTHR30303">
    <property type="entry name" value="HYDROGENASE ISOENZYMES FORMATION PROTEIN HYPE"/>
    <property type="match status" value="1"/>
</dbReference>
<feature type="domain" description="PurM-like C-terminal" evidence="3">
    <location>
        <begin position="165"/>
        <end position="312"/>
    </location>
</feature>
<evidence type="ECO:0000259" key="2">
    <source>
        <dbReference type="Pfam" id="PF00586"/>
    </source>
</evidence>
<dbReference type="CDD" id="cd02197">
    <property type="entry name" value="HypE"/>
    <property type="match status" value="1"/>
</dbReference>
<dbReference type="InterPro" id="IPR010918">
    <property type="entry name" value="PurM-like_C_dom"/>
</dbReference>
<dbReference type="Gene3D" id="3.90.650.10">
    <property type="entry name" value="PurM-like C-terminal domain"/>
    <property type="match status" value="1"/>
</dbReference>
<dbReference type="InterPro" id="IPR036921">
    <property type="entry name" value="PurM-like_N_sf"/>
</dbReference>
<evidence type="ECO:0000313" key="4">
    <source>
        <dbReference type="EMBL" id="HDL60310.1"/>
    </source>
</evidence>
<dbReference type="Pfam" id="PF02769">
    <property type="entry name" value="AIRS_C"/>
    <property type="match status" value="1"/>
</dbReference>
<proteinExistence type="inferred from homology"/>
<reference evidence="4" key="1">
    <citation type="journal article" date="2020" name="mSystems">
        <title>Genome- and Community-Level Interaction Insights into Carbon Utilization and Element Cycling Functions of Hydrothermarchaeota in Hydrothermal Sediment.</title>
        <authorList>
            <person name="Zhou Z."/>
            <person name="Liu Y."/>
            <person name="Xu W."/>
            <person name="Pan J."/>
            <person name="Luo Z.H."/>
            <person name="Li M."/>
        </authorList>
    </citation>
    <scope>NUCLEOTIDE SEQUENCE [LARGE SCALE GENOMIC DNA]</scope>
    <source>
        <strain evidence="4">HyVt-28</strain>
    </source>
</reference>
<gene>
    <name evidence="4" type="primary">hypE</name>
    <name evidence="4" type="ORF">ENH14_02520</name>
</gene>
<dbReference type="EMBL" id="DRDR01000106">
    <property type="protein sequence ID" value="HDL60310.1"/>
    <property type="molecule type" value="Genomic_DNA"/>
</dbReference>
<dbReference type="InterPro" id="IPR036676">
    <property type="entry name" value="PurM-like_C_sf"/>
</dbReference>
<protein>
    <submittedName>
        <fullName evidence="4">Hydrogenase expression/formation protein HypE</fullName>
    </submittedName>
</protein>
<dbReference type="NCBIfam" id="TIGR02124">
    <property type="entry name" value="hypE"/>
    <property type="match status" value="1"/>
</dbReference>
<dbReference type="Gene3D" id="3.30.1330.10">
    <property type="entry name" value="PurM-like, N-terminal domain"/>
    <property type="match status" value="1"/>
</dbReference>
<feature type="domain" description="PurM-like N-terminal" evidence="2">
    <location>
        <begin position="43"/>
        <end position="154"/>
    </location>
</feature>
<dbReference type="InterPro" id="IPR011854">
    <property type="entry name" value="HypE"/>
</dbReference>
<comment type="similarity">
    <text evidence="1">Belongs to the HypE family.</text>
</comment>
<evidence type="ECO:0000259" key="3">
    <source>
        <dbReference type="Pfam" id="PF02769"/>
    </source>
</evidence>